<comment type="caution">
    <text evidence="15">The sequence shown here is derived from an EMBL/GenBank/DDBJ whole genome shotgun (WGS) entry which is preliminary data.</text>
</comment>
<dbReference type="PANTHER" id="PTHR33478">
    <property type="entry name" value="EXTRACELLULAR METALLOPROTEINASE MEP"/>
    <property type="match status" value="1"/>
</dbReference>
<evidence type="ECO:0000256" key="9">
    <source>
        <dbReference type="ARBA" id="ARBA00022833"/>
    </source>
</evidence>
<dbReference type="RefSeq" id="WP_344737326.1">
    <property type="nucleotide sequence ID" value="NZ_BAAAYU010000005.1"/>
</dbReference>
<dbReference type="Gene3D" id="1.10.390.10">
    <property type="entry name" value="Neutral Protease Domain 2"/>
    <property type="match status" value="1"/>
</dbReference>
<dbReference type="EMBL" id="BAAAYU010000005">
    <property type="protein sequence ID" value="GAA3632694.1"/>
    <property type="molecule type" value="Genomic_DNA"/>
</dbReference>
<evidence type="ECO:0000256" key="13">
    <source>
        <dbReference type="SAM" id="SignalP"/>
    </source>
</evidence>
<dbReference type="InterPro" id="IPR000601">
    <property type="entry name" value="PKD_dom"/>
</dbReference>
<evidence type="ECO:0000256" key="1">
    <source>
        <dbReference type="ARBA" id="ARBA00001947"/>
    </source>
</evidence>
<evidence type="ECO:0000256" key="11">
    <source>
        <dbReference type="ARBA" id="ARBA00023145"/>
    </source>
</evidence>
<dbReference type="InterPro" id="IPR001842">
    <property type="entry name" value="Peptidase_M36"/>
</dbReference>
<dbReference type="InterPro" id="IPR050371">
    <property type="entry name" value="Fungal_virulence_M36"/>
</dbReference>
<dbReference type="CDD" id="cd00146">
    <property type="entry name" value="PKD"/>
    <property type="match status" value="1"/>
</dbReference>
<gene>
    <name evidence="15" type="ORF">GCM10022200_14550</name>
</gene>
<dbReference type="Pfam" id="PF18911">
    <property type="entry name" value="PKD_4"/>
    <property type="match status" value="2"/>
</dbReference>
<reference evidence="16" key="1">
    <citation type="journal article" date="2019" name="Int. J. Syst. Evol. Microbiol.">
        <title>The Global Catalogue of Microorganisms (GCM) 10K type strain sequencing project: providing services to taxonomists for standard genome sequencing and annotation.</title>
        <authorList>
            <consortium name="The Broad Institute Genomics Platform"/>
            <consortium name="The Broad Institute Genome Sequencing Center for Infectious Disease"/>
            <person name="Wu L."/>
            <person name="Ma J."/>
        </authorList>
    </citation>
    <scope>NUCLEOTIDE SEQUENCE [LARGE SCALE GENOMIC DNA]</scope>
    <source>
        <strain evidence="16">JCM 16544</strain>
    </source>
</reference>
<dbReference type="PANTHER" id="PTHR33478:SF1">
    <property type="entry name" value="EXTRACELLULAR METALLOPROTEINASE MEP"/>
    <property type="match status" value="1"/>
</dbReference>
<feature type="compositionally biased region" description="Polar residues" evidence="12">
    <location>
        <begin position="875"/>
        <end position="884"/>
    </location>
</feature>
<dbReference type="InterPro" id="IPR027268">
    <property type="entry name" value="Peptidase_M4/M1_CTD_sf"/>
</dbReference>
<keyword evidence="8" id="KW-0378">Hydrolase</keyword>
<keyword evidence="10" id="KW-0482">Metalloprotease</keyword>
<evidence type="ECO:0000256" key="10">
    <source>
        <dbReference type="ARBA" id="ARBA00023049"/>
    </source>
</evidence>
<evidence type="ECO:0000313" key="16">
    <source>
        <dbReference type="Proteomes" id="UP001501697"/>
    </source>
</evidence>
<keyword evidence="4" id="KW-0964">Secreted</keyword>
<dbReference type="PROSITE" id="PS50093">
    <property type="entry name" value="PKD"/>
    <property type="match status" value="1"/>
</dbReference>
<keyword evidence="9" id="KW-0862">Zinc</keyword>
<evidence type="ECO:0000256" key="8">
    <source>
        <dbReference type="ARBA" id="ARBA00022801"/>
    </source>
</evidence>
<dbReference type="Gene3D" id="2.60.40.10">
    <property type="entry name" value="Immunoglobulins"/>
    <property type="match status" value="2"/>
</dbReference>
<feature type="chain" id="PRO_5047004949" description="PKD domain-containing protein" evidence="13">
    <location>
        <begin position="32"/>
        <end position="1082"/>
    </location>
</feature>
<dbReference type="Pfam" id="PF07504">
    <property type="entry name" value="FTP"/>
    <property type="match status" value="1"/>
</dbReference>
<dbReference type="Pfam" id="PF02128">
    <property type="entry name" value="Peptidase_M36"/>
    <property type="match status" value="1"/>
</dbReference>
<protein>
    <recommendedName>
        <fullName evidence="14">PKD domain-containing protein</fullName>
    </recommendedName>
</protein>
<dbReference type="Proteomes" id="UP001501697">
    <property type="component" value="Unassembled WGS sequence"/>
</dbReference>
<feature type="region of interest" description="Disordered" evidence="12">
    <location>
        <begin position="29"/>
        <end position="61"/>
    </location>
</feature>
<organism evidence="15 16">
    <name type="scientific">Microbacterium awajiense</name>
    <dbReference type="NCBI Taxonomy" id="415214"/>
    <lineage>
        <taxon>Bacteria</taxon>
        <taxon>Bacillati</taxon>
        <taxon>Actinomycetota</taxon>
        <taxon>Actinomycetes</taxon>
        <taxon>Micrococcales</taxon>
        <taxon>Microbacteriaceae</taxon>
        <taxon>Microbacterium</taxon>
    </lineage>
</organism>
<evidence type="ECO:0000256" key="6">
    <source>
        <dbReference type="ARBA" id="ARBA00022723"/>
    </source>
</evidence>
<evidence type="ECO:0000256" key="12">
    <source>
        <dbReference type="SAM" id="MobiDB-lite"/>
    </source>
</evidence>
<keyword evidence="7 13" id="KW-0732">Signal</keyword>
<proteinExistence type="inferred from homology"/>
<accession>A0ABP7AHL3</accession>
<comment type="subcellular location">
    <subcellularLocation>
        <location evidence="2">Secreted</location>
    </subcellularLocation>
</comment>
<feature type="domain" description="PKD" evidence="14">
    <location>
        <begin position="851"/>
        <end position="944"/>
    </location>
</feature>
<dbReference type="SUPFAM" id="SSF49299">
    <property type="entry name" value="PKD domain"/>
    <property type="match status" value="3"/>
</dbReference>
<comment type="cofactor">
    <cofactor evidence="1">
        <name>Zn(2+)</name>
        <dbReference type="ChEBI" id="CHEBI:29105"/>
    </cofactor>
</comment>
<dbReference type="Gene3D" id="3.10.170.10">
    <property type="match status" value="1"/>
</dbReference>
<evidence type="ECO:0000259" key="14">
    <source>
        <dbReference type="PROSITE" id="PS50093"/>
    </source>
</evidence>
<dbReference type="SUPFAM" id="SSF55486">
    <property type="entry name" value="Metalloproteases ('zincins'), catalytic domain"/>
    <property type="match status" value="1"/>
</dbReference>
<evidence type="ECO:0000256" key="4">
    <source>
        <dbReference type="ARBA" id="ARBA00022525"/>
    </source>
</evidence>
<keyword evidence="6" id="KW-0479">Metal-binding</keyword>
<dbReference type="InterPro" id="IPR013783">
    <property type="entry name" value="Ig-like_fold"/>
</dbReference>
<feature type="region of interest" description="Disordered" evidence="12">
    <location>
        <begin position="873"/>
        <end position="899"/>
    </location>
</feature>
<evidence type="ECO:0000256" key="2">
    <source>
        <dbReference type="ARBA" id="ARBA00004613"/>
    </source>
</evidence>
<name>A0ABP7AHL3_9MICO</name>
<evidence type="ECO:0000256" key="5">
    <source>
        <dbReference type="ARBA" id="ARBA00022670"/>
    </source>
</evidence>
<evidence type="ECO:0000256" key="7">
    <source>
        <dbReference type="ARBA" id="ARBA00022729"/>
    </source>
</evidence>
<feature type="signal peptide" evidence="13">
    <location>
        <begin position="1"/>
        <end position="31"/>
    </location>
</feature>
<dbReference type="InterPro" id="IPR035986">
    <property type="entry name" value="PKD_dom_sf"/>
</dbReference>
<dbReference type="InterPro" id="IPR011096">
    <property type="entry name" value="FTP_domain"/>
</dbReference>
<comment type="similarity">
    <text evidence="3">Belongs to the peptidase M36 family.</text>
</comment>
<evidence type="ECO:0000256" key="3">
    <source>
        <dbReference type="ARBA" id="ARBA00006006"/>
    </source>
</evidence>
<keyword evidence="5" id="KW-0645">Protease</keyword>
<feature type="region of interest" description="Disordered" evidence="12">
    <location>
        <begin position="296"/>
        <end position="319"/>
    </location>
</feature>
<dbReference type="CDD" id="cd09596">
    <property type="entry name" value="M36"/>
    <property type="match status" value="1"/>
</dbReference>
<keyword evidence="16" id="KW-1185">Reference proteome</keyword>
<keyword evidence="11" id="KW-0865">Zymogen</keyword>
<evidence type="ECO:0000313" key="15">
    <source>
        <dbReference type="EMBL" id="GAA3632694.1"/>
    </source>
</evidence>
<sequence>MSIRTRAVSPALGAALAASLALWGLAPPALAQTEDPPPNPADPTTGRVVADPMAGPLTEPAKGAPADIAVDYLGAYTGAVGLRQAQVSELFVEKTLALTSGASAVHVGQKVDGIRVKDAVMTVVVAEDGSVASVAGFLVSAAGGDASAELTAHEALDAAAEAQDAEPSRELIEADTTAAEERSYENVYAENLTEANDVTAELVWFPRDGGKSLQLAWLTDIESSGTAWFETVVDAETGAIIQQQSRYAHAGPEGNVIQEEHPEAAGAAQQITPFTGLDGSWVDDRTTSGNNVNAYLDRNDDDANNEYQPQTPAGGDPEYQHFDYTFTDAWRTTADVTSVAALDADRDAIITQLFYYTNVMHDWLYGHGFDEASGNFQVDNFGRGGSGGDPVLAEAQDGWDFGCVDDKDTPDPGDDEAIRCLNNANFGTPADGASPRMQMYMWAPTRPFRDGSMDGDVIAHEYGHGVSSRLVGGGNLGYNGGDQRGALGEGWSDVISFLKWDDAVVGEYVTGDQVNGIRSVGYDISTRSYQSYNTNSGSGHGNGEIWAATIYDIRTQFPGGAEALATLVLDGMKATPANPTYIDARNALLTADGGDNACLIWSAFAGRDLGTGSTGGLDTVPTASEDVPPECVPTADANGPYSTDEGVDVALDGSGSVTGTDPSAGAIVSLEWDLDDDGQYDDATGVTPMFTTVGQDGVYPIGLRVTDEFGQVSTDNSTVTVANVAPVVTIDAITPVDEFGTVTVSGVVTDPGWLDPLTATIDFDDGAGAVALGGTLENVRPNATLSFSVDHQYGDDGTFTVEVCAADDDTTDNCSTSPAVVANVDPTATIDTSAEEVYDGVSAFILEAGEELSVPANATDPGSDDLTIEWDWGDGTTSSETSLVNPPAADPLKSPSVQPRDVDLESAHTYADACLYELGVTTTDDDGGVSDTDTAAVVVTGNATVSKGHGWWKNQYRDKKPNDFTPAELQCYLDIVGYFSLVFDEHKDASTRAAATLVLQNPAKSPADVIFDQHLLGAWLNFANGSVSLSTPVDSDGNGSLDSTFGAVMLAAELVRVNPASTSAQIKAQKDIIETIATQSGD</sequence>